<feature type="region of interest" description="Disordered" evidence="2">
    <location>
        <begin position="4766"/>
        <end position="4787"/>
    </location>
</feature>
<dbReference type="Pfam" id="PF01345">
    <property type="entry name" value="DUF11"/>
    <property type="match status" value="7"/>
</dbReference>
<dbReference type="Pfam" id="PF17963">
    <property type="entry name" value="Big_9"/>
    <property type="match status" value="1"/>
</dbReference>
<feature type="domain" description="Big-1" evidence="3">
    <location>
        <begin position="4330"/>
        <end position="4424"/>
    </location>
</feature>
<dbReference type="Pfam" id="PF02369">
    <property type="entry name" value="Big_1"/>
    <property type="match status" value="8"/>
</dbReference>
<dbReference type="InterPro" id="IPR036179">
    <property type="entry name" value="Ig-like_dom_sf"/>
</dbReference>
<dbReference type="NCBIfam" id="TIGR01451">
    <property type="entry name" value="B_ant_repeat"/>
    <property type="match status" value="4"/>
</dbReference>
<dbReference type="InterPro" id="IPR001434">
    <property type="entry name" value="OmcB-like_DUF11"/>
</dbReference>
<dbReference type="SMART" id="SM00634">
    <property type="entry name" value="BID_1"/>
    <property type="match status" value="8"/>
</dbReference>
<feature type="domain" description="Big-1" evidence="3">
    <location>
        <begin position="4432"/>
        <end position="4526"/>
    </location>
</feature>
<dbReference type="PROSITE" id="PS50194">
    <property type="entry name" value="FILAMIN_REPEAT"/>
    <property type="match status" value="7"/>
</dbReference>
<dbReference type="RefSeq" id="WP_377476931.1">
    <property type="nucleotide sequence ID" value="NZ_JBHLWO010000001.1"/>
</dbReference>
<dbReference type="InterPro" id="IPR035986">
    <property type="entry name" value="PKD_dom_sf"/>
</dbReference>
<feature type="region of interest" description="Disordered" evidence="2">
    <location>
        <begin position="4636"/>
        <end position="4655"/>
    </location>
</feature>
<dbReference type="InterPro" id="IPR017868">
    <property type="entry name" value="Filamin/ABP280_repeat-like"/>
</dbReference>
<comment type="similarity">
    <text evidence="1">Belongs to the intimin/invasin family.</text>
</comment>
<feature type="compositionally biased region" description="Low complexity" evidence="2">
    <location>
        <begin position="1880"/>
        <end position="1898"/>
    </location>
</feature>
<accession>A0ABV6HHJ4</accession>
<name>A0ABV6HHJ4_9SPHI</name>
<feature type="compositionally biased region" description="Low complexity" evidence="2">
    <location>
        <begin position="1592"/>
        <end position="1609"/>
    </location>
</feature>
<dbReference type="PROSITE" id="PS51127">
    <property type="entry name" value="BIG1"/>
    <property type="match status" value="8"/>
</dbReference>
<dbReference type="Gene3D" id="2.60.40.3080">
    <property type="match status" value="1"/>
</dbReference>
<dbReference type="InterPro" id="IPR013783">
    <property type="entry name" value="Ig-like_fold"/>
</dbReference>
<dbReference type="EMBL" id="JBHLWO010000001">
    <property type="protein sequence ID" value="MFC0318176.1"/>
    <property type="molecule type" value="Genomic_DNA"/>
</dbReference>
<evidence type="ECO:0000256" key="1">
    <source>
        <dbReference type="ARBA" id="ARBA00010116"/>
    </source>
</evidence>
<feature type="region of interest" description="Disordered" evidence="2">
    <location>
        <begin position="1724"/>
        <end position="1749"/>
    </location>
</feature>
<feature type="domain" description="Big-1" evidence="3">
    <location>
        <begin position="3717"/>
        <end position="3812"/>
    </location>
</feature>
<dbReference type="SUPFAM" id="SSF49373">
    <property type="entry name" value="Invasin/intimin cell-adhesion fragments"/>
    <property type="match status" value="8"/>
</dbReference>
<feature type="domain" description="Big-1" evidence="3">
    <location>
        <begin position="4228"/>
        <end position="4322"/>
    </location>
</feature>
<dbReference type="SUPFAM" id="SSF49299">
    <property type="entry name" value="PKD domain"/>
    <property type="match status" value="1"/>
</dbReference>
<dbReference type="PANTHER" id="PTHR39576">
    <property type="entry name" value="ATTACHING AND EFFACING PROTEIN HOMOLOG-RELATED-RELATED"/>
    <property type="match status" value="1"/>
</dbReference>
<dbReference type="Gene3D" id="2.60.40.10">
    <property type="entry name" value="Immunoglobulins"/>
    <property type="match status" value="12"/>
</dbReference>
<feature type="compositionally biased region" description="Acidic residues" evidence="2">
    <location>
        <begin position="4776"/>
        <end position="4785"/>
    </location>
</feature>
<evidence type="ECO:0000313" key="5">
    <source>
        <dbReference type="Proteomes" id="UP001589774"/>
    </source>
</evidence>
<feature type="domain" description="Big-1" evidence="3">
    <location>
        <begin position="3922"/>
        <end position="4016"/>
    </location>
</feature>
<dbReference type="InterPro" id="IPR051715">
    <property type="entry name" value="Intimin-Invasin_domain"/>
</dbReference>
<proteinExistence type="inferred from homology"/>
<evidence type="ECO:0000313" key="4">
    <source>
        <dbReference type="EMBL" id="MFC0318176.1"/>
    </source>
</evidence>
<feature type="compositionally biased region" description="Acidic residues" evidence="2">
    <location>
        <begin position="4644"/>
        <end position="4653"/>
    </location>
</feature>
<dbReference type="InterPro" id="IPR044023">
    <property type="entry name" value="Ig_7"/>
</dbReference>
<feature type="region of interest" description="Disordered" evidence="2">
    <location>
        <begin position="1580"/>
        <end position="1610"/>
    </location>
</feature>
<feature type="domain" description="Big-1" evidence="3">
    <location>
        <begin position="4024"/>
        <end position="4118"/>
    </location>
</feature>
<feature type="domain" description="Big-1" evidence="3">
    <location>
        <begin position="4126"/>
        <end position="4220"/>
    </location>
</feature>
<dbReference type="PANTHER" id="PTHR39576:SF2">
    <property type="entry name" value="ATTACHING AND EFFACING PROTEIN HOMOLOG-RELATED"/>
    <property type="match status" value="1"/>
</dbReference>
<dbReference type="InterPro" id="IPR047589">
    <property type="entry name" value="DUF11_rpt"/>
</dbReference>
<dbReference type="Pfam" id="PF13585">
    <property type="entry name" value="CHU_C"/>
    <property type="match status" value="1"/>
</dbReference>
<sequence>METTFTFRKSFSHFVFTVLAVFFAVFGMTGKGYGQTKSYATWTPNSGRIQIGLFNGGGVTDAGNAAIADDTYATITSQRTVLLAGGDGWLQLKYPTAQAANAISFIKVSELAESGLGLNLGQLLGAPNDIIIADLYQNANNGSTTADEGTRIAGLNIETSFVRDNNGDLYLAIAAPQNTIPYNGVRIRLTFPPEVNVASTISMRVHHAFTLSGTSCGLATYTDVGKSTGLNVALTDVVQNPQNAVDSDPNNYSTISTGTLQVAGSVFQTFYFNGLSAPQDYFKIKFSIGGGSLLDLNLIGSFEIRAYNGNQQVFSKKLQGGLINGVDLLGLLRNGETVTLPFGPGVPFDRVAIGVNTSVGLSLASSPLRVYSVERYGGANSGILTCPDPNPIIPPNPTDHMLSQKDCATNLISSEYANFPYNAVDGNNDSYSTLEASSGTAAGIGSYSGHIELGFSQIRPAGTTSYIRIDFDNEVLGGLLNGSVGQLLGGAVNNVLFGSHYFTVEAKNNGASVLSGSSNTGFYNTEGRVKVVQDKFGRYYIAITPNGDYNSIRITESLGALLGLGEVRNMNVYHACVSTGFEPCEQAFATYTASNGISLDLLGVGNAGVTNAQNAIDGDVNTASSISIGAAGIAASVYQYVDFHGVSAETDHFRVKLRMDGGSALSAEVLGSIVVKAFNGDQEVFSQRLRDGLVSDLDLLDLLQRGQVLSLPFGPGRPFDRVAVGIESLLSANVINNPLQVFSIERFSAACPDPELQDPPVTTPPFNNQDCGTTVTSFENTNFPLNTIDGKNDTYATLYAGTGTALGLGAFSSHIELAYSNAIPAKETSYIRIDFEDDMLNSLLGGSLGGALADLAGGLLLGNHYFEVMLKDANGNQIYNASSVDGFSDQAVKVVKDANGRFYIAVTADVPYQSVRITHGLAALIGGNNTATMNVYSMCRETEFNPCEQATFTSFDGSGLTLDLLDISKGGVFNSQYAIDENSSNYSTINLGVAGVGATVYQNIYFKTKSAATDSLRLRVQLDQPGILNVDLAGSYRIKLFNGDDEVYNQPLQSSLINNLDLLGLLNTGGIIQLTIAPGVVYDRVQFGLQSVASINTSAPLRFYGVSRISENCPDPDFLEPPYRNPVCADDLVSAEHTDDLQNLFDGNHNSYATIRSDAGLTKYSGHVEFGYAAPVAAGTTSYIRIDTEGGLLDALLAGSVGKVLTDILNNVVLGNHYFHVYVKDASGATVVSGSSEDSFTGSTTGMNPNKQIRVVQDNAGRYYLAITPNTAYQSVRIEDHTDALLLGQNNSMNVYGMCYETDFEGCAEAFTTSFDGSGLTAGLTGIGNYGVQNPYRVLDNNNNGDYSEISLGALSVAGAIQQNVQFNKEIEANSIFKIKMAVGTGTLDAGVFGRIDVVGYNNGQEVYVETLENAVVGNVNLLQLFNNGASPEISVSPDVAVDELAIRLRSLVGVTVVPNVRLYYIQQDCDAVSDFVAWKSYAVNADPSIASVKGGEEVTYTIHIRNTGTVDLAGLSVTDTIPAHTTYVDGSGGVLAGNAVTFENVAVAAGATTTLSFKVTVNADLTGVAQISNTAFVKTDANDPGKPTYPPANNATPTDPDTSGPTGTNIPVDQISSLVSWKAYKVNGDASITSVSGGEEIEYTIYVRNTGNQALTNVNITDPIPTGTEYVSGGTSANSAVSFTIPTLAVGETSSPQVFTVKVKANLTGLTEIRNVAAVTSNEVGTPTESFPPVDNTNPTEPNDTGGTGTVIPVAPADNLVSWKAYKVNGSADSTAVRGGETVEYAIYVRNNGNQDLTNVVISDVLPAGLTYVSGGSFAGNTVTFTIPSLAAGQTSTPQIFTVKVNEDLTGIDVIRNLATVVSDELTTPIESFPPVDNTTPSEPDTTGTTGTPLDVTPLHDLDLALTGTSDGANSGQAVSNDVITYTVTVTNNGNKALTNVNLVDAIPQNTALESAGDFTQNGNNLELTIPTLAVGETQTYTFTVRVNTIDPTVVTSIDNSVTATYRNEDNTADKSETATHSMPTDCTPIDASNITLAGAENPICAGEEITLTAAFSGLTTPPSAGSVKWYTTADLSGTPLTGLSITVNPEVNTTYYVVVEGDGFCFNNPPAQISVTVSAMPETPTITATGANPFCEGGFTTLVASGNADSYKWFNNGVEITGQTSANLEVSTAGQYTVIALNAGGCESSVSASFAVQMNPRPTQPTVQLDGDAAICSGTEVTLTSSATDGNQWFKDGVEIQGATQQTLTVNEAGTYTVMVTDPNTGCTSLASTDLVITVNPTPEITINGNAAISAKVGEAVQIPGVTTDPTGLTPTWYDNDGNVTTNLNPTFSTPGVYTYTAVVTNGGCSASATVVITVYDENACPPLVERVYANTQTWSAVLTGDVENPTNAVDGNPQTHATLRTLLGVAGIGSVRQNLLFAQEVEAGTPVSVKFGKELSAVGLISGVSVVGLDADGNEIGRPQNVQGGLLDLLVGDNVAEFTFVPADNSGPKNYKGVRVIQAAVLSVAQNTRVYGAYVTQNSTTNNCAPVVPGVKANVIDVLHGVRDIGLGALSATSSVSNAWNAVDNDTTSFATISRAAAVLNEAFLTVAFKTQSQLNDSIRIVTEVPNDPILQLELLKGYTIQRYLGETPVGEPLDEDSGLLNLKLLGLLGSSQRAAIIVAPTNEPFDRVRISYGSVASVLGNTTNIYDINLKPTISPVVDPDGELKLCLGDSIELNKVDDCTVYKIFDAAEGGNELTTSDGFRFALPDGLAAGEHTFYVQAVRQGCEVGARIAITVTIKPTAVEADINNILVNGAEPTAPLCLEPNEEVVLTASLSATSTVVNPVFHWYNEAGAAVSGGENGTLNLGVLAAGTYTYQVGVSGDNVCESLPADRKSVTFVINKQAVDTDINVIGEGAHCFGSPVVLTPSASDANVTNPIFKWYSSADKSVEIVNGTVAGITYAIDAATGVLTITGLPINATPYTFYVTMSADGYCENESGRAVDVTVSSELDAPTFDTTNLLVCEGENASFTLTNSQPSITYHFYDANGVEITDPALISHDATTNAVVIHNVTASVSYLVESRDAGGCISGERTTITAGVKPVFTEPITVTINGQTPSTGICTDPAGNVVLAATVDAAITLTNPVFHWYDGAGAAVTGGEDGTLELVLTPGTYTYTVGVSSDEYCETPAADRTSVTFTINRKGVLGDIDIATYPTDLCAGEEVTFTASSTTVTNPIFRWYTTADLSDTPVEGASFMPTTLATGVNTFYVTVSGDDVCEGDASAAVSVTINVNATVEAPRVQTEVTVSVGQSIDITAALGETQTGDPADYEIVWTYDNNGTPAEFIGATFTVPNDLPVGVKTYEVSVRSKVGALCESPKVTVTVNVTEVINDDCLEANAQTNGTNGICLLCGVSDAGNAVDGNPETYAVLQRTVNVLGKVWQELIFPNGGKQGDTVSVWLSGNNSILDASILGGLNIGTYNGATNNNDGSQTGAILDITLFPGSTTIQQFKFIAGADFDRVRIEQYEAVGLLANGLRIHGANLELPAPTDIQPVDGTAYCQGDEITLSATAAPNTQLRWFDDEGNLIGEGATVTTTAPTDKTGEVIYEVVAFRTNTGGEICYGERIPVKLVINDKPEITEQPANLTLAPGSTATFNVVATGTGLTYQWEQLEGTTWTALPGETNSSLSLTVPLVPAGTVYTYRVVVSSTTGCDVISAQATLTVTAQEVDFTKSNLAVTKDGAIADGVDYNEVTATLLDAFDNPVANKDVVFTIVNVDGTTRDTTITTDANGKALATITSIKAGEASVTATVDGTAITVGSPAIVTFVAGPVDHDKSRLEVTKDGAVADGVDYNEATATIVDANDNPIAGQDVVFDITNVDGTTSQQTVTTDAAGKAIVRVTSTKAGEATIAATVGGTAISGSPVTVTFVAGPVDHDKSRLEVTKDGAVADGVDYNEATATIVDANDNPIAGQDVVFDITNVDGTTSQQTVTTDAAGKAVVRVTSTKAGEATIAATVGGTAISGSPVTVTFVAGPIDHDKSRLEVTKDGAVADGVDYNEATATIVDANDNPIAGQDVVFDITNVDGTTSQQTVTTDAAGKAIVRVNSTKAGEATIAATVGGTAISGSPATVTFVAGPVDHDKSRLEVTKDGAIADGVDYNEATATIVDANDNPIAGQDVVFDITNVDGTTSQQTVTTDAAGKAIVRVTSTKAGEATIAATVGGTAISGSPVTVTFVAGPVDHDKSRLEVTKDGAVADGVDYNEATATIVDANDNPIAGQDVVFDITNVDGTTSQQTVTTDAAGKAVVRVNSTKAGEATIAATVGGTAISGSPVTVTFVAGPVDHDKSRLEVTKDGAVADGVDYNEATATIVDANDNPIAGQDVVFDITNVDGTTSQQTVTTDAAGKAVVRVNSTKAGEATIAATVGGTAINGSPVTVNFVVNPTDTGKSRLEVTKDGAVADGVDYNEATATIVDAFENPIANKDVVFDITNVDGTTSQQTVTTDAAGKAVVRITSTSAGQATIAATVDGKGISGSPVVVNFVRPYNLSITKVADQARVKASENTTFTVTITNEGPTAIPSGKVISLTERPGNGVSITGYEVTSGNGTINGTGNTPTVTTSANIPVNGTIVVKVTAQIAVDAPATITNGISVWGPDKPITEDPDDEDDTPEIPVDRDAQLSITKVADQARVVAGTSTSFTVTITNNGPAEIASGKVITLTERPGSGVSITGYEVTSGNGTASGNATAATVTTNKVIPVNGTIIIKVTATIAADAPATITNGISVWGPDKPTTEEPDDEDDTPEIPVDYVSNLSITKVADQARVQAGESTSFTVTITNNGPSDILSGKVINIAELPSEGLSITGYEVTSGNGTASGNGNTATVIANTKVARGGTITMKIRGLVNAEAPAVISNGIQVWGPDKPVTQDPDDEDQTPEIPVDYQLPEAADDEAETTSATPVTINVLANDRATRWPLNVASVEIVNAPQNGKVAVNADGTVTYTSDKGYVGTDRFTYTVKDEKGNVSNAATVMVNVIPNPLFIPNAFTPNGDGKNDQFEIMGIEGYDRVELYVFNRWGNEVYNNPNYNNNWDGQNLNEGTYYYLIKLIKEDKVETQKGWVLLKRQ</sequence>
<dbReference type="SUPFAM" id="SSF48726">
    <property type="entry name" value="Immunoglobulin"/>
    <property type="match status" value="1"/>
</dbReference>
<dbReference type="Proteomes" id="UP001589774">
    <property type="component" value="Unassembled WGS sequence"/>
</dbReference>
<evidence type="ECO:0000259" key="3">
    <source>
        <dbReference type="PROSITE" id="PS51127"/>
    </source>
</evidence>
<dbReference type="Pfam" id="PF19081">
    <property type="entry name" value="Ig_7"/>
    <property type="match status" value="4"/>
</dbReference>
<gene>
    <name evidence="4" type="ORF">ACFFI0_07635</name>
</gene>
<dbReference type="InterPro" id="IPR003344">
    <property type="entry name" value="Big_1_dom"/>
</dbReference>
<feature type="compositionally biased region" description="Polar residues" evidence="2">
    <location>
        <begin position="1724"/>
        <end position="1746"/>
    </location>
</feature>
<protein>
    <submittedName>
        <fullName evidence="4">Ig-like domain-containing protein</fullName>
    </submittedName>
</protein>
<reference evidence="4 5" key="1">
    <citation type="submission" date="2024-09" db="EMBL/GenBank/DDBJ databases">
        <authorList>
            <person name="Sun Q."/>
            <person name="Mori K."/>
        </authorList>
    </citation>
    <scope>NUCLEOTIDE SEQUENCE [LARGE SCALE GENOMIC DNA]</scope>
    <source>
        <strain evidence="4 5">CCM 7765</strain>
    </source>
</reference>
<evidence type="ECO:0000256" key="2">
    <source>
        <dbReference type="SAM" id="MobiDB-lite"/>
    </source>
</evidence>
<dbReference type="NCBIfam" id="TIGR04131">
    <property type="entry name" value="Bac_Flav_CTERM"/>
    <property type="match status" value="1"/>
</dbReference>
<feature type="domain" description="Big-1" evidence="3">
    <location>
        <begin position="3820"/>
        <end position="3914"/>
    </location>
</feature>
<dbReference type="InterPro" id="IPR008964">
    <property type="entry name" value="Invasin/intimin_cell_adhesion"/>
</dbReference>
<dbReference type="InterPro" id="IPR026341">
    <property type="entry name" value="T9SS_type_B"/>
</dbReference>
<organism evidence="4 5">
    <name type="scientific">Olivibacter oleidegradans</name>
    <dbReference type="NCBI Taxonomy" id="760123"/>
    <lineage>
        <taxon>Bacteria</taxon>
        <taxon>Pseudomonadati</taxon>
        <taxon>Bacteroidota</taxon>
        <taxon>Sphingobacteriia</taxon>
        <taxon>Sphingobacteriales</taxon>
        <taxon>Sphingobacteriaceae</taxon>
        <taxon>Olivibacter</taxon>
    </lineage>
</organism>
<keyword evidence="5" id="KW-1185">Reference proteome</keyword>
<comment type="caution">
    <text evidence="4">The sequence shown here is derived from an EMBL/GenBank/DDBJ whole genome shotgun (WGS) entry which is preliminary data.</text>
</comment>
<feature type="region of interest" description="Disordered" evidence="2">
    <location>
        <begin position="1870"/>
        <end position="1898"/>
    </location>
</feature>